<evidence type="ECO:0000313" key="3">
    <source>
        <dbReference type="Proteomes" id="UP000400924"/>
    </source>
</evidence>
<comment type="caution">
    <text evidence="2">The sequence shown here is derived from an EMBL/GenBank/DDBJ whole genome shotgun (WGS) entry which is preliminary data.</text>
</comment>
<evidence type="ECO:0000256" key="1">
    <source>
        <dbReference type="SAM" id="MobiDB-lite"/>
    </source>
</evidence>
<gene>
    <name evidence="2" type="ORF">FNH08_31290</name>
</gene>
<dbReference type="OrthoDB" id="4320909at2"/>
<name>A0A5N8XS70_9ACTN</name>
<feature type="region of interest" description="Disordered" evidence="1">
    <location>
        <begin position="1"/>
        <end position="26"/>
    </location>
</feature>
<organism evidence="2 3">
    <name type="scientific">Streptomyces spongiae</name>
    <dbReference type="NCBI Taxonomy" id="565072"/>
    <lineage>
        <taxon>Bacteria</taxon>
        <taxon>Bacillati</taxon>
        <taxon>Actinomycetota</taxon>
        <taxon>Actinomycetes</taxon>
        <taxon>Kitasatosporales</taxon>
        <taxon>Streptomycetaceae</taxon>
        <taxon>Streptomyces</taxon>
    </lineage>
</organism>
<dbReference type="AlphaFoldDB" id="A0A5N8XS70"/>
<dbReference type="RefSeq" id="WP_152774888.1">
    <property type="nucleotide sequence ID" value="NZ_VJZC01000304.1"/>
</dbReference>
<dbReference type="EMBL" id="VJZC01000304">
    <property type="protein sequence ID" value="MPY61465.1"/>
    <property type="molecule type" value="Genomic_DNA"/>
</dbReference>
<protein>
    <submittedName>
        <fullName evidence="2">Uncharacterized protein</fullName>
    </submittedName>
</protein>
<reference evidence="2 3" key="1">
    <citation type="submission" date="2019-07" db="EMBL/GenBank/DDBJ databases">
        <title>New species of Amycolatopsis and Streptomyces.</title>
        <authorList>
            <person name="Duangmal K."/>
            <person name="Teo W.F.A."/>
            <person name="Lipun K."/>
        </authorList>
    </citation>
    <scope>NUCLEOTIDE SEQUENCE [LARGE SCALE GENOMIC DNA]</scope>
    <source>
        <strain evidence="2 3">NBRC 106415</strain>
    </source>
</reference>
<proteinExistence type="predicted"/>
<evidence type="ECO:0000313" key="2">
    <source>
        <dbReference type="EMBL" id="MPY61465.1"/>
    </source>
</evidence>
<sequence>MGAETEADCAEPPHQPRETRLLPWPGAEGKPCYLITDDRGGPVSRLADATESIQLSMGTQLLAHARAMLPRTPQGELRFLAERLTEALQDALRVAESRGRRGSSGRHPRP</sequence>
<accession>A0A5N8XS70</accession>
<dbReference type="Proteomes" id="UP000400924">
    <property type="component" value="Unassembled WGS sequence"/>
</dbReference>
<keyword evidence="3" id="KW-1185">Reference proteome</keyword>